<feature type="modified residue" description="4-aspartylphosphate" evidence="7">
    <location>
        <position position="334"/>
    </location>
</feature>
<evidence type="ECO:0000259" key="9">
    <source>
        <dbReference type="PROSITE" id="PS50110"/>
    </source>
</evidence>
<dbReference type="Gene3D" id="3.30.565.10">
    <property type="entry name" value="Histidine kinase-like ATPase, C-terminal domain"/>
    <property type="match status" value="1"/>
</dbReference>
<dbReference type="InterPro" id="IPR050980">
    <property type="entry name" value="2C_sensor_his_kinase"/>
</dbReference>
<evidence type="ECO:0000259" key="8">
    <source>
        <dbReference type="PROSITE" id="PS50109"/>
    </source>
</evidence>
<dbReference type="EC" id="2.7.13.3" evidence="2"/>
<dbReference type="Pfam" id="PF02518">
    <property type="entry name" value="HATPase_c"/>
    <property type="match status" value="1"/>
</dbReference>
<dbReference type="InterPro" id="IPR001789">
    <property type="entry name" value="Sig_transdc_resp-reg_receiver"/>
</dbReference>
<accession>A0A450T5E5</accession>
<organism evidence="10">
    <name type="scientific">Candidatus Kentrum sp. FW</name>
    <dbReference type="NCBI Taxonomy" id="2126338"/>
    <lineage>
        <taxon>Bacteria</taxon>
        <taxon>Pseudomonadati</taxon>
        <taxon>Pseudomonadota</taxon>
        <taxon>Gammaproteobacteria</taxon>
        <taxon>Candidatus Kentrum</taxon>
    </lineage>
</organism>
<evidence type="ECO:0000256" key="4">
    <source>
        <dbReference type="ARBA" id="ARBA00022741"/>
    </source>
</evidence>
<evidence type="ECO:0000256" key="6">
    <source>
        <dbReference type="ARBA" id="ARBA00022840"/>
    </source>
</evidence>
<dbReference type="SMART" id="SM00448">
    <property type="entry name" value="REC"/>
    <property type="match status" value="1"/>
</dbReference>
<dbReference type="GO" id="GO:0000155">
    <property type="term" value="F:phosphorelay sensor kinase activity"/>
    <property type="evidence" value="ECO:0007669"/>
    <property type="project" value="TreeGrafter"/>
</dbReference>
<reference evidence="10" key="1">
    <citation type="submission" date="2019-02" db="EMBL/GenBank/DDBJ databases">
        <authorList>
            <person name="Gruber-Vodicka R. H."/>
            <person name="Seah K. B. B."/>
        </authorList>
    </citation>
    <scope>NUCLEOTIDE SEQUENCE</scope>
    <source>
        <strain evidence="10">BECK_BZ106</strain>
    </source>
</reference>
<keyword evidence="7" id="KW-0597">Phosphoprotein</keyword>
<dbReference type="InterPro" id="IPR036890">
    <property type="entry name" value="HATPase_C_sf"/>
</dbReference>
<dbReference type="SMART" id="SM00387">
    <property type="entry name" value="HATPase_c"/>
    <property type="match status" value="1"/>
</dbReference>
<dbReference type="PRINTS" id="PR00344">
    <property type="entry name" value="BCTRLSENSOR"/>
</dbReference>
<gene>
    <name evidence="10" type="ORF">BECKFW1821B_GA0114236_106813</name>
</gene>
<dbReference type="EMBL" id="CAADFD010000068">
    <property type="protein sequence ID" value="VFJ61890.1"/>
    <property type="molecule type" value="Genomic_DNA"/>
</dbReference>
<dbReference type="Gene3D" id="3.40.50.2300">
    <property type="match status" value="1"/>
</dbReference>
<dbReference type="GO" id="GO:0005886">
    <property type="term" value="C:plasma membrane"/>
    <property type="evidence" value="ECO:0007669"/>
    <property type="project" value="TreeGrafter"/>
</dbReference>
<keyword evidence="6" id="KW-0067">ATP-binding</keyword>
<keyword evidence="3" id="KW-0808">Transferase</keyword>
<evidence type="ECO:0000256" key="5">
    <source>
        <dbReference type="ARBA" id="ARBA00022777"/>
    </source>
</evidence>
<dbReference type="AlphaFoldDB" id="A0A450T5E5"/>
<evidence type="ECO:0000256" key="1">
    <source>
        <dbReference type="ARBA" id="ARBA00000085"/>
    </source>
</evidence>
<dbReference type="GO" id="GO:0005524">
    <property type="term" value="F:ATP binding"/>
    <property type="evidence" value="ECO:0007669"/>
    <property type="project" value="UniProtKB-KW"/>
</dbReference>
<dbReference type="PANTHER" id="PTHR44936">
    <property type="entry name" value="SENSOR PROTEIN CREC"/>
    <property type="match status" value="1"/>
</dbReference>
<dbReference type="PROSITE" id="PS50109">
    <property type="entry name" value="HIS_KIN"/>
    <property type="match status" value="1"/>
</dbReference>
<sequence length="807" mass="90756">MTTPNHPPTDHPPQETEIAAGQILRARIKKVHLDSCELELLDDNDKVIAQGRLYQAGSQVWKAPRLLRDIPEYSQGKFLDAVYVRRLRHEEGRALWYVQERWGQNNPWEDLSLQEGNIVTGTVAHSVVSTMSGEQAGYLVQLEVGAPIRVSESGIIGHSERPQPDIEVFLPSGELPWADGSLGEIPLNDRIGRMPLTIGDPIQALVREIRMPPNNPVVSVARLINHQDTIAEKTFRHRENLAGWRFWRLLGKNKPEGVSEEEAPEFASGDKPYMGKRFLLVDDNPATLEAQSELLSLMGAEVRTIEVSTGRFGEAVSDVLKSLDDSNFDLALVDNNLPGKNLGQRLIHLVYAQLKNKYPVRFVLITADNMRIPEGNTRRELRDNGVKGFVQRPLKHNVLQQLLADNEVWEEVEPRTETGQSSGYSLAAKASLSARKMLEMVARQAGIHFAMLIRASREIEAQDLLAAGHAPFTWDAFPEVVARTDLHLLIEQRIKQEQLDILTQEGGNEFLCHGRDGRSHWRILDFSGARWIFGIGYAPDRDIQTQFPLWSAALGAAVDAQGWRTWGRHVSSFVQLGLAHQGLSHEVIHLQSEFSDLLFALRNRIGKLDPGAELKKTEQEYLAGQVAALTRSNDDLLAFSKHQLYAQALRHREVFLPDAVAAIRRIANYESYEAEVALHISAPPPLALPLPNAALVLPVINLLLNATKHHYRQENRRVELLFDLEERNNELFLLIDIRDNGPGLTRATLERLWQPGFSSAANVQERHGIGLWLSRQLVEEAGGTLELHEHWRGIGSCFRLRFPIHLG</sequence>
<evidence type="ECO:0000256" key="7">
    <source>
        <dbReference type="PROSITE-ProRule" id="PRU00169"/>
    </source>
</evidence>
<dbReference type="SUPFAM" id="SSF55874">
    <property type="entry name" value="ATPase domain of HSP90 chaperone/DNA topoisomerase II/histidine kinase"/>
    <property type="match status" value="1"/>
</dbReference>
<dbReference type="InterPro" id="IPR005467">
    <property type="entry name" value="His_kinase_dom"/>
</dbReference>
<feature type="domain" description="Histidine kinase" evidence="8">
    <location>
        <begin position="589"/>
        <end position="806"/>
    </location>
</feature>
<protein>
    <recommendedName>
        <fullName evidence="2">histidine kinase</fullName>
        <ecNumber evidence="2">2.7.13.3</ecNumber>
    </recommendedName>
</protein>
<dbReference type="InterPro" id="IPR004358">
    <property type="entry name" value="Sig_transdc_His_kin-like_C"/>
</dbReference>
<dbReference type="PROSITE" id="PS50110">
    <property type="entry name" value="RESPONSE_REGULATORY"/>
    <property type="match status" value="1"/>
</dbReference>
<evidence type="ECO:0000256" key="2">
    <source>
        <dbReference type="ARBA" id="ARBA00012438"/>
    </source>
</evidence>
<dbReference type="InterPro" id="IPR011006">
    <property type="entry name" value="CheY-like_superfamily"/>
</dbReference>
<dbReference type="InterPro" id="IPR003594">
    <property type="entry name" value="HATPase_dom"/>
</dbReference>
<keyword evidence="4" id="KW-0547">Nucleotide-binding</keyword>
<name>A0A450T5E5_9GAMM</name>
<dbReference type="SUPFAM" id="SSF52172">
    <property type="entry name" value="CheY-like"/>
    <property type="match status" value="1"/>
</dbReference>
<comment type="catalytic activity">
    <reaction evidence="1">
        <text>ATP + protein L-histidine = ADP + protein N-phospho-L-histidine.</text>
        <dbReference type="EC" id="2.7.13.3"/>
    </reaction>
</comment>
<keyword evidence="5 10" id="KW-0418">Kinase</keyword>
<evidence type="ECO:0000313" key="10">
    <source>
        <dbReference type="EMBL" id="VFJ61890.1"/>
    </source>
</evidence>
<dbReference type="PANTHER" id="PTHR44936:SF10">
    <property type="entry name" value="SENSOR PROTEIN RSTB"/>
    <property type="match status" value="1"/>
</dbReference>
<feature type="domain" description="Response regulatory" evidence="9">
    <location>
        <begin position="277"/>
        <end position="407"/>
    </location>
</feature>
<evidence type="ECO:0000256" key="3">
    <source>
        <dbReference type="ARBA" id="ARBA00022679"/>
    </source>
</evidence>
<proteinExistence type="predicted"/>